<dbReference type="SUPFAM" id="SSF55383">
    <property type="entry name" value="Copper amine oxidase, domain N"/>
    <property type="match status" value="1"/>
</dbReference>
<keyword evidence="5" id="KW-1185">Reference proteome</keyword>
<dbReference type="PANTHER" id="PTHR37957:SF1">
    <property type="entry name" value="PHYTASE-LIKE DOMAIN-CONTAINING PROTEIN"/>
    <property type="match status" value="1"/>
</dbReference>
<dbReference type="RefSeq" id="WP_068661115.1">
    <property type="nucleotide sequence ID" value="NZ_CP017770.1"/>
</dbReference>
<proteinExistence type="predicted"/>
<dbReference type="KEGG" id="pcx:LPB68_16710"/>
<dbReference type="PANTHER" id="PTHR37957">
    <property type="entry name" value="BLR7070 PROTEIN"/>
    <property type="match status" value="1"/>
</dbReference>
<name>A0A167AS32_9BACL</name>
<dbReference type="Proteomes" id="UP000077134">
    <property type="component" value="Unassembled WGS sequence"/>
</dbReference>
<evidence type="ECO:0000259" key="2">
    <source>
        <dbReference type="Pfam" id="PF07833"/>
    </source>
</evidence>
<dbReference type="InterPro" id="IPR027372">
    <property type="entry name" value="Phytase-like_dom"/>
</dbReference>
<evidence type="ECO:0000259" key="3">
    <source>
        <dbReference type="Pfam" id="PF13449"/>
    </source>
</evidence>
<organism evidence="4 5">
    <name type="scientific">Paenibacillus crassostreae</name>
    <dbReference type="NCBI Taxonomy" id="1763538"/>
    <lineage>
        <taxon>Bacteria</taxon>
        <taxon>Bacillati</taxon>
        <taxon>Bacillota</taxon>
        <taxon>Bacilli</taxon>
        <taxon>Bacillales</taxon>
        <taxon>Paenibacillaceae</taxon>
        <taxon>Paenibacillus</taxon>
    </lineage>
</organism>
<protein>
    <submittedName>
        <fullName evidence="4">Copper amine oxidase</fullName>
    </submittedName>
</protein>
<dbReference type="EMBL" id="LSFN01000040">
    <property type="protein sequence ID" value="OAB71366.1"/>
    <property type="molecule type" value="Genomic_DNA"/>
</dbReference>
<dbReference type="AlphaFoldDB" id="A0A167AS32"/>
<accession>A0A167AS32</accession>
<feature type="chain" id="PRO_5007883808" evidence="1">
    <location>
        <begin position="25"/>
        <end position="485"/>
    </location>
</feature>
<feature type="domain" description="Copper amine oxidase-like N-terminal" evidence="2">
    <location>
        <begin position="33"/>
        <end position="82"/>
    </location>
</feature>
<dbReference type="STRING" id="1763538.LPB68_16710"/>
<evidence type="ECO:0000313" key="5">
    <source>
        <dbReference type="Proteomes" id="UP000077134"/>
    </source>
</evidence>
<evidence type="ECO:0000256" key="1">
    <source>
        <dbReference type="SAM" id="SignalP"/>
    </source>
</evidence>
<keyword evidence="1" id="KW-0732">Signal</keyword>
<dbReference type="OrthoDB" id="9803927at2"/>
<dbReference type="InterPro" id="IPR036582">
    <property type="entry name" value="Mao_N_sf"/>
</dbReference>
<dbReference type="SUPFAM" id="SSF63825">
    <property type="entry name" value="YWTD domain"/>
    <property type="match status" value="1"/>
</dbReference>
<comment type="caution">
    <text evidence="4">The sequence shown here is derived from an EMBL/GenBank/DDBJ whole genome shotgun (WGS) entry which is preliminary data.</text>
</comment>
<sequence length="485" mass="53322">MKKIWTITATAVLTLSLGTGTVTASVLNGNTADKIVYSSNGQVIAPSTPAVNFDGSLYLPIRAFSEATGKYVDWDEFRSSVSLTDKPILTSTYSLKAPNLAEGIKMGVGSSLTHLPGDPDNVFYSTADRGPNGQIEINGTTLRTFPLADYTPTIYKIQIADGEIIILEEIPLKVNGINPTTGTANITGLPNIDGRDESPYNAETEQQLSYDPYGLDIEGLAYNANDDTFWISDEYGPSIVHVKRDGTIIERIVPQGWAEQVSTPLVPAREVLPEVYNSLRQNRGAESVGITPDGKYMFMAMQNALRNPDKSMDNSRQVRIIKFDLATLHPIAEYAYLLEDATKFNKLAQADIVLSDMVVINENTLLIDERDKFAGDQAQLKRIYSIDLSTATNILNKYDDATNASGQTLEQMTIADLKTNDILPPSKRTILDAVEFKYPYEKIEGLSLVDGNKLVIINDNDFGIGSTTTENGTELWTFELPYTIK</sequence>
<gene>
    <name evidence="4" type="ORF">PNBC_19580</name>
</gene>
<feature type="domain" description="Phytase-like" evidence="3">
    <location>
        <begin position="110"/>
        <end position="462"/>
    </location>
</feature>
<dbReference type="InterPro" id="IPR012854">
    <property type="entry name" value="Cu_amine_oxidase-like_N"/>
</dbReference>
<dbReference type="Pfam" id="PF07833">
    <property type="entry name" value="Cu_amine_oxidN1"/>
    <property type="match status" value="1"/>
</dbReference>
<dbReference type="Pfam" id="PF13449">
    <property type="entry name" value="Phytase-like"/>
    <property type="match status" value="1"/>
</dbReference>
<feature type="signal peptide" evidence="1">
    <location>
        <begin position="1"/>
        <end position="24"/>
    </location>
</feature>
<reference evidence="4 5" key="1">
    <citation type="submission" date="2016-02" db="EMBL/GenBank/DDBJ databases">
        <title>Paenibacillus sp. LPB0068, isolated from Crassostrea gigas.</title>
        <authorList>
            <person name="Shin S.-K."/>
            <person name="Yi H."/>
        </authorList>
    </citation>
    <scope>NUCLEOTIDE SEQUENCE [LARGE SCALE GENOMIC DNA]</scope>
    <source>
        <strain evidence="4 5">LPB0068</strain>
    </source>
</reference>
<evidence type="ECO:0000313" key="4">
    <source>
        <dbReference type="EMBL" id="OAB71366.1"/>
    </source>
</evidence>